<proteinExistence type="predicted"/>
<keyword evidence="2" id="KW-1185">Reference proteome</keyword>
<evidence type="ECO:0000313" key="2">
    <source>
        <dbReference type="Proteomes" id="UP000494040"/>
    </source>
</evidence>
<sequence>MISGGWVKAEEPDKSLYYYDSDHDTKLNDNIHADDMNFVPVMVRRNDFFLKASKSVPRIGRRNDFFYAKTHKSVPRIGRRNDFFLKASKSIPRIGRRNDFTSQSDKEGIMDWPWFREHEYIPKVLKKDTNYEHLQEGNKEIPESRQQPLV</sequence>
<evidence type="ECO:0000313" key="1">
    <source>
        <dbReference type="EnsemblMetazoa" id="XP_014240258.1"/>
    </source>
</evidence>
<dbReference type="GeneID" id="106661408"/>
<dbReference type="OrthoDB" id="6339926at2759"/>
<organism evidence="1 2">
    <name type="scientific">Cimex lectularius</name>
    <name type="common">Bed bug</name>
    <name type="synonym">Acanthia lectularia</name>
    <dbReference type="NCBI Taxonomy" id="79782"/>
    <lineage>
        <taxon>Eukaryota</taxon>
        <taxon>Metazoa</taxon>
        <taxon>Ecdysozoa</taxon>
        <taxon>Arthropoda</taxon>
        <taxon>Hexapoda</taxon>
        <taxon>Insecta</taxon>
        <taxon>Pterygota</taxon>
        <taxon>Neoptera</taxon>
        <taxon>Paraneoptera</taxon>
        <taxon>Hemiptera</taxon>
        <taxon>Heteroptera</taxon>
        <taxon>Panheteroptera</taxon>
        <taxon>Cimicomorpha</taxon>
        <taxon>Cimicidae</taxon>
        <taxon>Cimex</taxon>
    </lineage>
</organism>
<dbReference type="EnsemblMetazoa" id="XM_014384772.2">
    <property type="protein sequence ID" value="XP_014240258.1"/>
    <property type="gene ID" value="LOC106661408"/>
</dbReference>
<dbReference type="RefSeq" id="XP_014240258.1">
    <property type="nucleotide sequence ID" value="XM_014384772.2"/>
</dbReference>
<accession>A0A8I6R835</accession>
<dbReference type="Proteomes" id="UP000494040">
    <property type="component" value="Unassembled WGS sequence"/>
</dbReference>
<dbReference type="AlphaFoldDB" id="A0A8I6R835"/>
<reference evidence="1" key="1">
    <citation type="submission" date="2022-01" db="UniProtKB">
        <authorList>
            <consortium name="EnsemblMetazoa"/>
        </authorList>
    </citation>
    <scope>IDENTIFICATION</scope>
</reference>
<name>A0A8I6R835_CIMLE</name>
<protein>
    <submittedName>
        <fullName evidence="1">Uncharacterized protein</fullName>
    </submittedName>
</protein>